<dbReference type="Gene3D" id="3.90.1200.10">
    <property type="match status" value="1"/>
</dbReference>
<dbReference type="InterPro" id="IPR002575">
    <property type="entry name" value="Aminoglycoside_PTrfase"/>
</dbReference>
<reference evidence="3" key="1">
    <citation type="submission" date="2021-01" db="EMBL/GenBank/DDBJ databases">
        <title>Genome sequence of Phenylobacterium sp. 20VBR1 isolated from a valley glaceir, Ny-Alesund, Svalbard.</title>
        <authorList>
            <person name="Thomas F.A."/>
            <person name="Krishnan K.P."/>
            <person name="Sinha R.K."/>
        </authorList>
    </citation>
    <scope>NUCLEOTIDE SEQUENCE</scope>
    <source>
        <strain evidence="3">20VBR1</strain>
    </source>
</reference>
<dbReference type="SUPFAM" id="SSF56112">
    <property type="entry name" value="Protein kinase-like (PK-like)"/>
    <property type="match status" value="1"/>
</dbReference>
<name>A0A941HX00_9CAUL</name>
<dbReference type="AlphaFoldDB" id="A0A941HX00"/>
<evidence type="ECO:0000259" key="1">
    <source>
        <dbReference type="Pfam" id="PF01636"/>
    </source>
</evidence>
<dbReference type="EMBL" id="JAGSGD010000002">
    <property type="protein sequence ID" value="MBR7621484.1"/>
    <property type="molecule type" value="Genomic_DNA"/>
</dbReference>
<evidence type="ECO:0000313" key="3">
    <source>
        <dbReference type="EMBL" id="QQZ50252.1"/>
    </source>
</evidence>
<reference evidence="2" key="2">
    <citation type="submission" date="2021-04" db="EMBL/GenBank/DDBJ databases">
        <title>Draft genome assembly of strain Phenylobacterium sp. 20VBR1 using MiniION and Illumina platforms.</title>
        <authorList>
            <person name="Thomas F.A."/>
            <person name="Krishnan K.P."/>
            <person name="Sinha R.K."/>
        </authorList>
    </citation>
    <scope>NUCLEOTIDE SEQUENCE</scope>
    <source>
        <strain evidence="2">20VBR1</strain>
    </source>
</reference>
<proteinExistence type="predicted"/>
<dbReference type="EMBL" id="CP068570">
    <property type="protein sequence ID" value="QQZ50252.1"/>
    <property type="molecule type" value="Genomic_DNA"/>
</dbReference>
<keyword evidence="4" id="KW-1185">Reference proteome</keyword>
<dbReference type="InterPro" id="IPR011009">
    <property type="entry name" value="Kinase-like_dom_sf"/>
</dbReference>
<dbReference type="Pfam" id="PF01636">
    <property type="entry name" value="APH"/>
    <property type="match status" value="1"/>
</dbReference>
<dbReference type="RefSeq" id="WP_215342985.1">
    <property type="nucleotide sequence ID" value="NZ_JAGSGD010000002.1"/>
</dbReference>
<sequence>MPIPHAKRPDVERALLATFGTAEMDSIATISGGLSGALTYRIRVGAIAYLLRVETQRDSFKDPDRWYRCMAIAAKACLAPRVRYADPTTGVAIMEFIPEQSWALDYAGTREDLIVEAAQAIRALHQAPAFPPLVDYMDGMDAVWAGFQATGLLAPEAISELLDRYGAVRAVYRTDPADLVSSHNDLNPRNILYDGRRLWFIDWESSFLADRHVDLATLANFITHDTAQEDLLLRTYFGQAPDARQRARHAVMRQVNHLFYGLIMLTAVARMRPGEQASGGLEGPSLAEIHQGIGAGTFLLDGWEGQVAYGKARLAQALAGMKSPEFAQAVSVLTA</sequence>
<accession>A0A941HX00</accession>
<dbReference type="Proteomes" id="UP000622580">
    <property type="component" value="Unassembled WGS sequence"/>
</dbReference>
<dbReference type="Gene3D" id="3.30.200.20">
    <property type="entry name" value="Phosphorylase Kinase, domain 1"/>
    <property type="match status" value="1"/>
</dbReference>
<organism evidence="2 4">
    <name type="scientific">Phenylobacterium glaciei</name>
    <dbReference type="NCBI Taxonomy" id="2803784"/>
    <lineage>
        <taxon>Bacteria</taxon>
        <taxon>Pseudomonadati</taxon>
        <taxon>Pseudomonadota</taxon>
        <taxon>Alphaproteobacteria</taxon>
        <taxon>Caulobacterales</taxon>
        <taxon>Caulobacteraceae</taxon>
        <taxon>Phenylobacterium</taxon>
    </lineage>
</organism>
<evidence type="ECO:0000313" key="4">
    <source>
        <dbReference type="Proteomes" id="UP000622580"/>
    </source>
</evidence>
<evidence type="ECO:0000313" key="2">
    <source>
        <dbReference type="EMBL" id="MBR7621484.1"/>
    </source>
</evidence>
<protein>
    <submittedName>
        <fullName evidence="2">Phosphotransferase</fullName>
    </submittedName>
</protein>
<feature type="domain" description="Aminoglycoside phosphotransferase" evidence="1">
    <location>
        <begin position="27"/>
        <end position="242"/>
    </location>
</feature>
<gene>
    <name evidence="3" type="ORF">JKL49_00485</name>
    <name evidence="2" type="ORF">JKL49_18985</name>
</gene>